<evidence type="ECO:0000313" key="2">
    <source>
        <dbReference type="EMBL" id="QNI34558.1"/>
    </source>
</evidence>
<dbReference type="KEGG" id="adin:H7849_12060"/>
<accession>A0A7G8BPT8</accession>
<evidence type="ECO:0000313" key="3">
    <source>
        <dbReference type="Proteomes" id="UP000515312"/>
    </source>
</evidence>
<protein>
    <submittedName>
        <fullName evidence="2">Uncharacterized protein</fullName>
    </submittedName>
</protein>
<proteinExistence type="predicted"/>
<keyword evidence="1" id="KW-0732">Signal</keyword>
<gene>
    <name evidence="2" type="ORF">H7849_12060</name>
</gene>
<dbReference type="AlphaFoldDB" id="A0A7G8BPT8"/>
<reference evidence="2 3" key="1">
    <citation type="submission" date="2020-08" db="EMBL/GenBank/DDBJ databases">
        <title>Edaphobacter telluris sp. nov. and Acidobacterium dinghuensis sp. nov., two acidobacteria isolated from forest soil.</title>
        <authorList>
            <person name="Fu J."/>
            <person name="Qiu L."/>
        </authorList>
    </citation>
    <scope>NUCLEOTIDE SEQUENCE [LARGE SCALE GENOMIC DNA]</scope>
    <source>
        <strain evidence="2">4Y35</strain>
    </source>
</reference>
<dbReference type="EMBL" id="CP060394">
    <property type="protein sequence ID" value="QNI34558.1"/>
    <property type="molecule type" value="Genomic_DNA"/>
</dbReference>
<feature type="signal peptide" evidence="1">
    <location>
        <begin position="1"/>
        <end position="24"/>
    </location>
</feature>
<organism evidence="2 3">
    <name type="scientific">Alloacidobacterium dinghuense</name>
    <dbReference type="NCBI Taxonomy" id="2763107"/>
    <lineage>
        <taxon>Bacteria</taxon>
        <taxon>Pseudomonadati</taxon>
        <taxon>Acidobacteriota</taxon>
        <taxon>Terriglobia</taxon>
        <taxon>Terriglobales</taxon>
        <taxon>Acidobacteriaceae</taxon>
        <taxon>Alloacidobacterium</taxon>
    </lineage>
</organism>
<feature type="chain" id="PRO_5028882620" evidence="1">
    <location>
        <begin position="25"/>
        <end position="492"/>
    </location>
</feature>
<name>A0A7G8BPT8_9BACT</name>
<sequence length="492" mass="53625">MKQIFLLVVLLCVCAGGYGQSVQIADDNLPSAPSAHFAGPSLAAIVPTPSTPANPNVPTSYRPSMPVTSLTWGIKLDYYLRSTVSFRNFLEAGFLAGIPNLPAAPSQPQPPATITIDGVQNYANAMDAYGDAMDDWRRSSEDELRYRGRRFGVGLATAETRQMLSNFALPVALHQDPRYVPAYIDGSFSQRMWHSVSSIAVTRGDSGRLEPNYSKLGGTVAAAFIGKEVYAKKFDVPQLETNQFVKRYIGYSLAGDLATNVGRELVRTAIKPDIEMYSSDGPATQDSYYPLSIGGKFVYWARSTYGMRNFIQGALIAGIPDITDQPGQPAVPNITTEQQALEFDAIFVQYGEDIQAWRDNMEDDVRYHERRLIGGFSESETQQFLANFALSTTLGMDPRYIPLGPGHSAGARLGNAFTSVVIGHMDSGRKMANLPLLAGTVGAAFAAKELYYPALGVPELESNRVLAKTIGFNFAADGLLNIFGEFFVHRGF</sequence>
<dbReference type="Proteomes" id="UP000515312">
    <property type="component" value="Chromosome"/>
</dbReference>
<dbReference type="RefSeq" id="WP_186746814.1">
    <property type="nucleotide sequence ID" value="NZ_CP060394.1"/>
</dbReference>
<keyword evidence="3" id="KW-1185">Reference proteome</keyword>
<evidence type="ECO:0000256" key="1">
    <source>
        <dbReference type="SAM" id="SignalP"/>
    </source>
</evidence>